<protein>
    <submittedName>
        <fullName evidence="1">Uncharacterized protein</fullName>
    </submittedName>
</protein>
<gene>
    <name evidence="1" type="ORF">CPC231_10440</name>
</gene>
<keyword evidence="2" id="KW-1185">Reference proteome</keyword>
<evidence type="ECO:0000313" key="1">
    <source>
        <dbReference type="EMBL" id="AEK49285.1"/>
    </source>
</evidence>
<dbReference type="Proteomes" id="UP000000276">
    <property type="component" value="Chromosome"/>
</dbReference>
<dbReference type="HOGENOM" id="CLU_2632154_0_0_11"/>
<accession>F9Y387</accession>
<reference evidence="1 2" key="1">
    <citation type="journal article" date="2011" name="J. Bacteriol.">
        <title>Complete genome sequence of Corynebacterium pseudotuberculosis I19, a strain isolated from a cow in Israel with bovine mastitis.</title>
        <authorList>
            <consortium name="Consortium: Rede Paraense de Genomica e Proteomica (RPGP)"/>
            <person name="Silva A."/>
            <person name="Schneider M.P."/>
            <person name="Cerdeira L."/>
            <person name="Barbosa M.S."/>
            <person name="Ramos R.T."/>
            <person name="Carneiro A.R."/>
            <person name="Santos R."/>
            <person name="Lima M."/>
            <person name="D'Afonseca V."/>
            <person name="Almeida S.S."/>
            <person name="Santos A.R."/>
            <person name="Soares S.C."/>
            <person name="Pinto A.C."/>
            <person name="Ali A."/>
            <person name="Dorella F.A."/>
            <person name="Rocha F."/>
            <person name="de Abreu V.A."/>
            <person name="Trost E."/>
            <person name="Tauch A."/>
            <person name="Shpigel N."/>
            <person name="Miyoshi A."/>
            <person name="Azevedo V."/>
        </authorList>
    </citation>
    <scope>NUCLEOTIDE SEQUENCE [LARGE SCALE GENOMIC DNA]</scope>
    <source>
        <strain evidence="1 2">C231</strain>
    </source>
</reference>
<dbReference type="EMBL" id="CP001829">
    <property type="protein sequence ID" value="AEK49285.1"/>
    <property type="molecule type" value="Genomic_DNA"/>
</dbReference>
<dbReference type="KEGG" id="cpq:CPC231_10440"/>
<proteinExistence type="predicted"/>
<dbReference type="GeneID" id="93975103"/>
<sequence length="77" mass="8648">MHQPTFPSSEVEDLDVQKAVQELGQLLETAKGCALPLFHPVKEQWLDDLKDVGHRDVPLARLPRRGLAKVLVINPSR</sequence>
<dbReference type="AlphaFoldDB" id="F9Y387"/>
<organism evidence="1 2">
    <name type="scientific">Corynebacterium pseudotuberculosis (strain C231)</name>
    <dbReference type="NCBI Taxonomy" id="681645"/>
    <lineage>
        <taxon>Bacteria</taxon>
        <taxon>Bacillati</taxon>
        <taxon>Actinomycetota</taxon>
        <taxon>Actinomycetes</taxon>
        <taxon>Mycobacteriales</taxon>
        <taxon>Corynebacteriaceae</taxon>
        <taxon>Corynebacterium</taxon>
    </lineage>
</organism>
<name>F9Y387_CORP2</name>
<evidence type="ECO:0000313" key="2">
    <source>
        <dbReference type="Proteomes" id="UP000000276"/>
    </source>
</evidence>
<reference evidence="1 2" key="2">
    <citation type="journal article" date="2011" name="PLoS ONE">
        <title>Evidence for reductive genome evolution and lateral acquisition of virulence functions in two Corynebacterium pseudotuberculosis strains.</title>
        <authorList>
            <person name="Ruiz J.C."/>
            <person name="D'Afonseca V."/>
            <person name="Silva A."/>
            <person name="Ali A."/>
            <person name="Pinto A.C."/>
            <person name="Santos A.R."/>
            <person name="Rocha A.A."/>
            <person name="Lopes D.O."/>
            <person name="Dorella F.A."/>
            <person name="Pacheco L.G."/>
            <person name="Costa M.P."/>
            <person name="Turk M.Z."/>
            <person name="Seyffert N."/>
            <person name="Moraes P.M."/>
            <person name="Soares S.C."/>
            <person name="Almeida S.S."/>
            <person name="Castro T.L."/>
            <person name="Abreu V.A."/>
            <person name="Trost E."/>
            <person name="Baumbach J."/>
            <person name="Tauch A."/>
            <person name="Schneider M.P."/>
            <person name="McCulloch J."/>
            <person name="Cerdeira L.T."/>
            <person name="Ramos R.T."/>
            <person name="Zerlotini A."/>
            <person name="Dominitini A."/>
            <person name="Resende D.M."/>
            <person name="Coser E.M."/>
            <person name="Oliveira L.M."/>
            <person name="Pedrosa A.L."/>
            <person name="Vieira C.U."/>
            <person name="Guimaraes C.T."/>
            <person name="Bartholomeu D.C."/>
            <person name="Oliveira D.M."/>
            <person name="Santos F.R."/>
            <person name="Rabelo E.M."/>
            <person name="Lobo F.P."/>
            <person name="Franco G.R."/>
            <person name="Costa A.F."/>
            <person name="Castro I.M."/>
            <person name="Dias S.R."/>
            <person name="Ferro J.A."/>
            <person name="Ortega J.M."/>
            <person name="Paiva L.V."/>
            <person name="Goulart L.R."/>
            <person name="Almeida J.F."/>
            <person name="Ferro M.I."/>
            <person name="Carneiro N.P."/>
            <person name="Falcao P.R."/>
            <person name="Grynberg P."/>
            <person name="Teixeira S.M."/>
            <person name="Brommonschenkel S."/>
            <person name="Oliveira S.C."/>
            <person name="Meyer R."/>
            <person name="Moore R.J."/>
            <person name="Miyoshi A."/>
            <person name="Oliveira G.C."/>
            <person name="Azevedo V."/>
        </authorList>
    </citation>
    <scope>NUCLEOTIDE SEQUENCE [LARGE SCALE GENOMIC DNA]</scope>
    <source>
        <strain evidence="1 2">C231</strain>
    </source>
</reference>
<dbReference type="RefSeq" id="WP_013242925.1">
    <property type="nucleotide sequence ID" value="NC_017301.2"/>
</dbReference>